<evidence type="ECO:0000313" key="1">
    <source>
        <dbReference type="EMBL" id="WOJ88746.1"/>
    </source>
</evidence>
<dbReference type="Proteomes" id="UP001626536">
    <property type="component" value="Chromosome"/>
</dbReference>
<gene>
    <name evidence="1" type="ORF">RZS28_13105</name>
</gene>
<dbReference type="RefSeq" id="WP_407338184.1">
    <property type="nucleotide sequence ID" value="NZ_CP136862.1"/>
</dbReference>
<dbReference type="Gene3D" id="3.40.50.300">
    <property type="entry name" value="P-loop containing nucleotide triphosphate hydrolases"/>
    <property type="match status" value="1"/>
</dbReference>
<keyword evidence="2" id="KW-1185">Reference proteome</keyword>
<dbReference type="Gene3D" id="1.10.8.60">
    <property type="match status" value="1"/>
</dbReference>
<accession>A0ABZ0HPK8</accession>
<dbReference type="PANTHER" id="PTHR30050:SF5">
    <property type="entry name" value="DNAA REGULATORY INACTIVATOR HDA"/>
    <property type="match status" value="1"/>
</dbReference>
<reference evidence="1 2" key="1">
    <citation type="submission" date="2023-10" db="EMBL/GenBank/DDBJ databases">
        <title>Novel methanotroph of the genus Methylocapsa from a subarctic wetland.</title>
        <authorList>
            <person name="Belova S.E."/>
            <person name="Oshkin I.Y."/>
            <person name="Miroshnikov K."/>
            <person name="Dedysh S.N."/>
        </authorList>
    </citation>
    <scope>NUCLEOTIDE SEQUENCE [LARGE SCALE GENOMIC DNA]</scope>
    <source>
        <strain evidence="1 2">RX1</strain>
    </source>
</reference>
<dbReference type="EMBL" id="CP136862">
    <property type="protein sequence ID" value="WOJ88746.1"/>
    <property type="molecule type" value="Genomic_DNA"/>
</dbReference>
<dbReference type="PANTHER" id="PTHR30050">
    <property type="entry name" value="CHROMOSOMAL REPLICATION INITIATOR PROTEIN DNAA"/>
    <property type="match status" value="1"/>
</dbReference>
<protein>
    <submittedName>
        <fullName evidence="1">DnaA/Hda family protein</fullName>
    </submittedName>
</protein>
<sequence length="246" mass="26499">MARPPMGVARNRAPPNRQLTLELAPSPCFDREDFFVSGSNEKAYAMIELWPDWPDSVLLLLGPSGAGKSHLAAIWAAKAKAGVLSAALLAKADREALAAGPLLVEDVDAIGEAETELFHLVNLMRERGASLVLTARTPPDVWGLRTADLLSRLRLAPCVEIGMPDEALMRAVLVKLFIDRQLIVDASVVEYAALRLDRSLGAARAFIAALDREALSRQSRITRAMAADVLRVLSDDADDPGLQGEG</sequence>
<evidence type="ECO:0000313" key="2">
    <source>
        <dbReference type="Proteomes" id="UP001626536"/>
    </source>
</evidence>
<organism evidence="1 2">
    <name type="scientific">Methylocapsa polymorpha</name>
    <dbReference type="NCBI Taxonomy" id="3080828"/>
    <lineage>
        <taxon>Bacteria</taxon>
        <taxon>Pseudomonadati</taxon>
        <taxon>Pseudomonadota</taxon>
        <taxon>Alphaproteobacteria</taxon>
        <taxon>Hyphomicrobiales</taxon>
        <taxon>Beijerinckiaceae</taxon>
        <taxon>Methylocapsa</taxon>
    </lineage>
</organism>
<dbReference type="InterPro" id="IPR027417">
    <property type="entry name" value="P-loop_NTPase"/>
</dbReference>
<proteinExistence type="predicted"/>
<name>A0ABZ0HPK8_9HYPH</name>
<dbReference type="SUPFAM" id="SSF52540">
    <property type="entry name" value="P-loop containing nucleoside triphosphate hydrolases"/>
    <property type="match status" value="1"/>
</dbReference>